<protein>
    <submittedName>
        <fullName evidence="2">Uncharacterized protein</fullName>
    </submittedName>
</protein>
<accession>A0ABD0MZI1</accession>
<keyword evidence="3" id="KW-1185">Reference proteome</keyword>
<dbReference type="EMBL" id="JAMKFB020000025">
    <property type="protein sequence ID" value="KAL0155357.1"/>
    <property type="molecule type" value="Genomic_DNA"/>
</dbReference>
<feature type="compositionally biased region" description="Low complexity" evidence="1">
    <location>
        <begin position="10"/>
        <end position="29"/>
    </location>
</feature>
<sequence>MDATEPAAKALELGDASESASAGEAVGSDTESEAEVATMTVMGEAGNIDIAESLPNPDDAETAFA</sequence>
<evidence type="ECO:0000313" key="2">
    <source>
        <dbReference type="EMBL" id="KAL0155357.1"/>
    </source>
</evidence>
<reference evidence="2 3" key="1">
    <citation type="submission" date="2024-05" db="EMBL/GenBank/DDBJ databases">
        <title>Genome sequencing and assembly of Indian major carp, Cirrhinus mrigala (Hamilton, 1822).</title>
        <authorList>
            <person name="Mohindra V."/>
            <person name="Chowdhury L.M."/>
            <person name="Lal K."/>
            <person name="Jena J.K."/>
        </authorList>
    </citation>
    <scope>NUCLEOTIDE SEQUENCE [LARGE SCALE GENOMIC DNA]</scope>
    <source>
        <strain evidence="2">CM1030</strain>
        <tissue evidence="2">Blood</tissue>
    </source>
</reference>
<proteinExistence type="predicted"/>
<comment type="caution">
    <text evidence="2">The sequence shown here is derived from an EMBL/GenBank/DDBJ whole genome shotgun (WGS) entry which is preliminary data.</text>
</comment>
<dbReference type="AlphaFoldDB" id="A0ABD0MZI1"/>
<name>A0ABD0MZI1_CIRMR</name>
<evidence type="ECO:0000313" key="3">
    <source>
        <dbReference type="Proteomes" id="UP001529510"/>
    </source>
</evidence>
<feature type="non-terminal residue" evidence="2">
    <location>
        <position position="65"/>
    </location>
</feature>
<organism evidence="2 3">
    <name type="scientific">Cirrhinus mrigala</name>
    <name type="common">Mrigala</name>
    <dbReference type="NCBI Taxonomy" id="683832"/>
    <lineage>
        <taxon>Eukaryota</taxon>
        <taxon>Metazoa</taxon>
        <taxon>Chordata</taxon>
        <taxon>Craniata</taxon>
        <taxon>Vertebrata</taxon>
        <taxon>Euteleostomi</taxon>
        <taxon>Actinopterygii</taxon>
        <taxon>Neopterygii</taxon>
        <taxon>Teleostei</taxon>
        <taxon>Ostariophysi</taxon>
        <taxon>Cypriniformes</taxon>
        <taxon>Cyprinidae</taxon>
        <taxon>Labeoninae</taxon>
        <taxon>Labeonini</taxon>
        <taxon>Cirrhinus</taxon>
    </lineage>
</organism>
<gene>
    <name evidence="2" type="ORF">M9458_049620</name>
</gene>
<dbReference type="Proteomes" id="UP001529510">
    <property type="component" value="Unassembled WGS sequence"/>
</dbReference>
<evidence type="ECO:0000256" key="1">
    <source>
        <dbReference type="SAM" id="MobiDB-lite"/>
    </source>
</evidence>
<feature type="region of interest" description="Disordered" evidence="1">
    <location>
        <begin position="1"/>
        <end position="34"/>
    </location>
</feature>